<organism evidence="2 3">
    <name type="scientific">Floridaenema flaviceps BLCC-F50</name>
    <dbReference type="NCBI Taxonomy" id="3153642"/>
    <lineage>
        <taxon>Bacteria</taxon>
        <taxon>Bacillati</taxon>
        <taxon>Cyanobacteriota</taxon>
        <taxon>Cyanophyceae</taxon>
        <taxon>Oscillatoriophycideae</taxon>
        <taxon>Aerosakkonematales</taxon>
        <taxon>Aerosakkonemataceae</taxon>
        <taxon>Floridanema</taxon>
        <taxon>Floridanema flaviceps</taxon>
    </lineage>
</organism>
<keyword evidence="1" id="KW-0812">Transmembrane</keyword>
<reference evidence="2 3" key="1">
    <citation type="submission" date="2024-09" db="EMBL/GenBank/DDBJ databases">
        <title>Floridaenema gen nov. (Aerosakkonemataceae, Aerosakkonematales ord. nov., Cyanobacteria) from benthic tropical and subtropical fresh waters, with the description of four new species.</title>
        <authorList>
            <person name="Moretto J.A."/>
            <person name="Berthold D.E."/>
            <person name="Lefler F.W."/>
            <person name="Huang I.-S."/>
            <person name="Laughinghouse H. IV."/>
        </authorList>
    </citation>
    <scope>NUCLEOTIDE SEQUENCE [LARGE SCALE GENOMIC DNA]</scope>
    <source>
        <strain evidence="2 3">BLCC-F50</strain>
    </source>
</reference>
<comment type="caution">
    <text evidence="2">The sequence shown here is derived from an EMBL/GenBank/DDBJ whole genome shotgun (WGS) entry which is preliminary data.</text>
</comment>
<accession>A0ABV4Y2Q5</accession>
<evidence type="ECO:0000313" key="3">
    <source>
        <dbReference type="Proteomes" id="UP001576784"/>
    </source>
</evidence>
<evidence type="ECO:0000313" key="2">
    <source>
        <dbReference type="EMBL" id="MFB2897738.1"/>
    </source>
</evidence>
<evidence type="ECO:0000256" key="1">
    <source>
        <dbReference type="SAM" id="Phobius"/>
    </source>
</evidence>
<feature type="transmembrane region" description="Helical" evidence="1">
    <location>
        <begin position="21"/>
        <end position="41"/>
    </location>
</feature>
<proteinExistence type="predicted"/>
<gene>
    <name evidence="2" type="ORF">ACE1CI_32885</name>
</gene>
<name>A0ABV4Y2Q5_9CYAN</name>
<dbReference type="Proteomes" id="UP001576784">
    <property type="component" value="Unassembled WGS sequence"/>
</dbReference>
<keyword evidence="1" id="KW-1133">Transmembrane helix</keyword>
<keyword evidence="1" id="KW-0472">Membrane</keyword>
<sequence>MLQWYHHQNDHQLPRARTSHCHLLALMPLRGMGLMFFWILVMQEIIDRLNPPYVDTNFVASAEMLGVFFKLLLDRQT</sequence>
<dbReference type="EMBL" id="JBHFNR010000264">
    <property type="protein sequence ID" value="MFB2897738.1"/>
    <property type="molecule type" value="Genomic_DNA"/>
</dbReference>
<protein>
    <submittedName>
        <fullName evidence="2">Uncharacterized protein</fullName>
    </submittedName>
</protein>
<keyword evidence="3" id="KW-1185">Reference proteome</keyword>
<dbReference type="RefSeq" id="WP_413267349.1">
    <property type="nucleotide sequence ID" value="NZ_JBHFNR010000264.1"/>
</dbReference>